<gene>
    <name evidence="7" type="ORF">IM811_015372</name>
</gene>
<keyword evidence="5" id="KW-0539">Nucleus</keyword>
<dbReference type="GO" id="GO:0003677">
    <property type="term" value="F:DNA binding"/>
    <property type="evidence" value="ECO:0007669"/>
    <property type="project" value="InterPro"/>
</dbReference>
<evidence type="ECO:0000259" key="6">
    <source>
        <dbReference type="SMART" id="SM00906"/>
    </source>
</evidence>
<dbReference type="GO" id="GO:0008270">
    <property type="term" value="F:zinc ion binding"/>
    <property type="evidence" value="ECO:0007669"/>
    <property type="project" value="InterPro"/>
</dbReference>
<dbReference type="EMBL" id="JADCTT010000006">
    <property type="protein sequence ID" value="KAF9751152.1"/>
    <property type="molecule type" value="Genomic_DNA"/>
</dbReference>
<evidence type="ECO:0000256" key="3">
    <source>
        <dbReference type="ARBA" id="ARBA00023015"/>
    </source>
</evidence>
<comment type="subcellular location">
    <subcellularLocation>
        <location evidence="1">Nucleus</location>
    </subcellularLocation>
</comment>
<dbReference type="InterPro" id="IPR007219">
    <property type="entry name" value="XnlR_reg_dom"/>
</dbReference>
<comment type="caution">
    <text evidence="7">The sequence shown here is derived from an EMBL/GenBank/DDBJ whole genome shotgun (WGS) entry which is preliminary data.</text>
</comment>
<evidence type="ECO:0000256" key="5">
    <source>
        <dbReference type="ARBA" id="ARBA00023242"/>
    </source>
</evidence>
<sequence length="580" mass="65497">MSRDDDINSTVDLWTGPSSRIPAHFIEAGPDYLASLSSSSKLTDKDDDAMELSVSSDVAATNFIRAISLSSLIHPTHKRRDQVIAETIHVFPDSVFISMARSQSLIMQACETLRVTVPHLQSLTDLYFDNMTAISLFHRPSFGSKIQGIKDQASLTALLASMFSFSVRFFLDSESTTNAQDMPSSKQFHQMALDQIDEILKGMEEDAPPLVVLQAMTLCGYNQLIGGVHGKGWRLVGSCVRIAYELRLHLIDYEAPIFTSDDAGYTHKWVAKEEQRRCWWAIWEMDVFASTVRRSPLAIDWTMNETYLPVDDELWFKNQHCQSCFLDPQPGERWKKLNKSGNKSPSAWLIVLSSIMRDAQSLSRGNLQGVRSEDNGTDQVAELQQYFRNVFRKKSPAAGEALSFGSDDITPEPSSFKRPRGFWDAARYSIFLTIQLARFQIFHHYAFSEIASGTLFTENPVDPPFGWTVTRSSLQGSMRNCEGLRNCLEAADDIHAILTNVPEEHVKWVNPFLSSTVWLAASLQVLRKVYSLGTDTENESKFALLRLTYQRYQAFWAPSPSLIEAPESVVKANQEILIWE</sequence>
<evidence type="ECO:0000256" key="2">
    <source>
        <dbReference type="ARBA" id="ARBA00022723"/>
    </source>
</evidence>
<keyword evidence="4" id="KW-0804">Transcription</keyword>
<protein>
    <recommendedName>
        <fullName evidence="6">Xylanolytic transcriptional activator regulatory domain-containing protein</fullName>
    </recommendedName>
</protein>
<dbReference type="Proteomes" id="UP000616885">
    <property type="component" value="Unassembled WGS sequence"/>
</dbReference>
<evidence type="ECO:0000313" key="7">
    <source>
        <dbReference type="EMBL" id="KAF9751152.1"/>
    </source>
</evidence>
<dbReference type="SMART" id="SM00906">
    <property type="entry name" value="Fungal_trans"/>
    <property type="match status" value="1"/>
</dbReference>
<dbReference type="AlphaFoldDB" id="A0A8H7TNT3"/>
<dbReference type="GO" id="GO:0005634">
    <property type="term" value="C:nucleus"/>
    <property type="evidence" value="ECO:0007669"/>
    <property type="project" value="UniProtKB-SubCell"/>
</dbReference>
<dbReference type="InterPro" id="IPR050815">
    <property type="entry name" value="TF_fung"/>
</dbReference>
<evidence type="ECO:0000313" key="8">
    <source>
        <dbReference type="Proteomes" id="UP000616885"/>
    </source>
</evidence>
<keyword evidence="2" id="KW-0479">Metal-binding</keyword>
<organism evidence="7 8">
    <name type="scientific">Bionectria ochroleuca</name>
    <name type="common">Gliocladium roseum</name>
    <dbReference type="NCBI Taxonomy" id="29856"/>
    <lineage>
        <taxon>Eukaryota</taxon>
        <taxon>Fungi</taxon>
        <taxon>Dikarya</taxon>
        <taxon>Ascomycota</taxon>
        <taxon>Pezizomycotina</taxon>
        <taxon>Sordariomycetes</taxon>
        <taxon>Hypocreomycetidae</taxon>
        <taxon>Hypocreales</taxon>
        <taxon>Bionectriaceae</taxon>
        <taxon>Clonostachys</taxon>
    </lineage>
</organism>
<dbReference type="CDD" id="cd12148">
    <property type="entry name" value="fungal_TF_MHR"/>
    <property type="match status" value="1"/>
</dbReference>
<name>A0A8H7TNT3_BIOOC</name>
<reference evidence="7" key="1">
    <citation type="submission" date="2020-10" db="EMBL/GenBank/DDBJ databases">
        <title>High-Quality Genome Resource of Clonostachys rosea strain S41 by Oxford Nanopore Long-Read Sequencing.</title>
        <authorList>
            <person name="Wang H."/>
        </authorList>
    </citation>
    <scope>NUCLEOTIDE SEQUENCE</scope>
    <source>
        <strain evidence="7">S41</strain>
    </source>
</reference>
<dbReference type="GO" id="GO:0000981">
    <property type="term" value="F:DNA-binding transcription factor activity, RNA polymerase II-specific"/>
    <property type="evidence" value="ECO:0007669"/>
    <property type="project" value="InterPro"/>
</dbReference>
<evidence type="ECO:0000256" key="1">
    <source>
        <dbReference type="ARBA" id="ARBA00004123"/>
    </source>
</evidence>
<evidence type="ECO:0000256" key="4">
    <source>
        <dbReference type="ARBA" id="ARBA00023163"/>
    </source>
</evidence>
<dbReference type="PANTHER" id="PTHR47338:SF10">
    <property type="entry name" value="TRANSCRIPTION FACTOR DOMAIN-CONTAINING PROTEIN-RELATED"/>
    <property type="match status" value="1"/>
</dbReference>
<proteinExistence type="predicted"/>
<dbReference type="Pfam" id="PF04082">
    <property type="entry name" value="Fungal_trans"/>
    <property type="match status" value="1"/>
</dbReference>
<dbReference type="PANTHER" id="PTHR47338">
    <property type="entry name" value="ZN(II)2CYS6 TRANSCRIPTION FACTOR (EUROFUNG)-RELATED"/>
    <property type="match status" value="1"/>
</dbReference>
<accession>A0A8H7TNT3</accession>
<feature type="domain" description="Xylanolytic transcriptional activator regulatory" evidence="6">
    <location>
        <begin position="232"/>
        <end position="313"/>
    </location>
</feature>
<dbReference type="GO" id="GO:0006351">
    <property type="term" value="P:DNA-templated transcription"/>
    <property type="evidence" value="ECO:0007669"/>
    <property type="project" value="InterPro"/>
</dbReference>
<keyword evidence="3" id="KW-0805">Transcription regulation</keyword>